<keyword evidence="3" id="KW-0808">Transferase</keyword>
<evidence type="ECO:0000259" key="1">
    <source>
        <dbReference type="Pfam" id="PF13847"/>
    </source>
</evidence>
<dbReference type="SUPFAM" id="SSF46785">
    <property type="entry name" value="Winged helix' DNA-binding domain"/>
    <property type="match status" value="1"/>
</dbReference>
<dbReference type="GO" id="GO:0032259">
    <property type="term" value="P:methylation"/>
    <property type="evidence" value="ECO:0007669"/>
    <property type="project" value="UniProtKB-KW"/>
</dbReference>
<evidence type="ECO:0000313" key="3">
    <source>
        <dbReference type="EMBL" id="WQQ24587.1"/>
    </source>
</evidence>
<dbReference type="InterPro" id="IPR048711">
    <property type="entry name" value="WHD_Rv2258c"/>
</dbReference>
<dbReference type="Pfam" id="PF21320">
    <property type="entry name" value="WHD_Rv2258c"/>
    <property type="match status" value="1"/>
</dbReference>
<name>A0ABZ0ZLX0_9ACTN</name>
<dbReference type="PANTHER" id="PTHR45128">
    <property type="entry name" value="METHYLTRANSFERASE TYPE 11"/>
    <property type="match status" value="1"/>
</dbReference>
<evidence type="ECO:0000259" key="2">
    <source>
        <dbReference type="Pfam" id="PF21320"/>
    </source>
</evidence>
<dbReference type="InterPro" id="IPR053173">
    <property type="entry name" value="SAM-binding_MTase"/>
</dbReference>
<keyword evidence="4" id="KW-1185">Reference proteome</keyword>
<gene>
    <name evidence="3" type="ORF">SHK19_11455</name>
</gene>
<dbReference type="EMBL" id="CP141059">
    <property type="protein sequence ID" value="WQQ24587.1"/>
    <property type="molecule type" value="Genomic_DNA"/>
</dbReference>
<dbReference type="InterPro" id="IPR036390">
    <property type="entry name" value="WH_DNA-bd_sf"/>
</dbReference>
<reference evidence="4" key="1">
    <citation type="submission" date="2023-12" db="EMBL/GenBank/DDBJ databases">
        <title>Novel species in genus Nocardioides.</title>
        <authorList>
            <person name="Zhou H."/>
        </authorList>
    </citation>
    <scope>NUCLEOTIDE SEQUENCE [LARGE SCALE GENOMIC DNA]</scope>
    <source>
        <strain evidence="4">HM61</strain>
    </source>
</reference>
<dbReference type="InterPro" id="IPR029063">
    <property type="entry name" value="SAM-dependent_MTases_sf"/>
</dbReference>
<dbReference type="CDD" id="cd02440">
    <property type="entry name" value="AdoMet_MTases"/>
    <property type="match status" value="1"/>
</dbReference>
<keyword evidence="3" id="KW-0489">Methyltransferase</keyword>
<proteinExistence type="predicted"/>
<organism evidence="3 4">
    <name type="scientific">Nocardioides bizhenqiangii</name>
    <dbReference type="NCBI Taxonomy" id="3095076"/>
    <lineage>
        <taxon>Bacteria</taxon>
        <taxon>Bacillati</taxon>
        <taxon>Actinomycetota</taxon>
        <taxon>Actinomycetes</taxon>
        <taxon>Propionibacteriales</taxon>
        <taxon>Nocardioidaceae</taxon>
        <taxon>Nocardioides</taxon>
    </lineage>
</organism>
<dbReference type="SUPFAM" id="SSF53335">
    <property type="entry name" value="S-adenosyl-L-methionine-dependent methyltransferases"/>
    <property type="match status" value="1"/>
</dbReference>
<feature type="domain" description="S-adenosylmethionine-dependent methyltransferase Rv2258c-like winged HTH" evidence="2">
    <location>
        <begin position="38"/>
        <end position="107"/>
    </location>
</feature>
<sequence>MATTLTESTDQLSGEPDLAILEGFATRVALDRAAAYNGVLVYLGDRLGIWRELASGGRFTSSQLAERCGLAERYVREWLSTQAAGGYVEYDAADRTFSLPLEHGLVLADEDNPASGIAGFEVISAVWAAADQLAHAYVTGEGVGWHEHDSRLYSGVDRFFATQYRSSLVQEWIPAVEGLDEQLESGIRVLDVGCGLGSAGILMAEAYPRSTFKGVDYHDESIRRAIAAAEEAGVGDRVEFERDDAKSYDGTFDLICFFDAVHDLGDPVGALTHAREHLAPGGRVFAVEPYAEDALEAGVGSPVALMYYAASSCLCVPNSISQGGEALGAQAGPAKLLAAFRDAGFSHAEVAAQTPYNLLIEARA</sequence>
<dbReference type="RefSeq" id="WP_322936298.1">
    <property type="nucleotide sequence ID" value="NZ_CP141059.1"/>
</dbReference>
<dbReference type="InterPro" id="IPR025714">
    <property type="entry name" value="Methyltranfer_dom"/>
</dbReference>
<dbReference type="Gene3D" id="3.40.50.150">
    <property type="entry name" value="Vaccinia Virus protein VP39"/>
    <property type="match status" value="1"/>
</dbReference>
<feature type="domain" description="Methyltransferase" evidence="1">
    <location>
        <begin position="184"/>
        <end position="296"/>
    </location>
</feature>
<dbReference type="Proteomes" id="UP001327225">
    <property type="component" value="Chromosome"/>
</dbReference>
<evidence type="ECO:0000313" key="4">
    <source>
        <dbReference type="Proteomes" id="UP001327225"/>
    </source>
</evidence>
<protein>
    <submittedName>
        <fullName evidence="3">Methyltransferase domain-containing protein</fullName>
    </submittedName>
</protein>
<dbReference type="Pfam" id="PF13847">
    <property type="entry name" value="Methyltransf_31"/>
    <property type="match status" value="1"/>
</dbReference>
<dbReference type="PANTHER" id="PTHR45128:SF2">
    <property type="entry name" value="METHYLTRANSFERASE DOMAIN-CONTAINING PROTEIN"/>
    <property type="match status" value="1"/>
</dbReference>
<dbReference type="GO" id="GO:0008168">
    <property type="term" value="F:methyltransferase activity"/>
    <property type="evidence" value="ECO:0007669"/>
    <property type="project" value="UniProtKB-KW"/>
</dbReference>
<accession>A0ABZ0ZLX0</accession>